<feature type="compositionally biased region" description="Low complexity" evidence="1">
    <location>
        <begin position="226"/>
        <end position="242"/>
    </location>
</feature>
<feature type="compositionally biased region" description="Acidic residues" evidence="1">
    <location>
        <begin position="243"/>
        <end position="259"/>
    </location>
</feature>
<sequence length="395" mass="43816">MSTRSTSSNLSSPLRVPESLIRQRNLGEPSSLFDFEEVMSIPHNNMGSPPVGPPSPNNGLPSMVRPNGPAPRSMKELCQPSINGRGEPIAPIPIKATDFGLRHHMIQQVQNTCQFHRLPGDDANRHIDKFLEITQHMKQNGVSGDSLRLSLFPYYFRPPGSLPSNTVANPRGDVKAITTQSGVAYDGPSIPPTPSPLPKEAKRETEATKDKDIFKEVLKIKKLSHHLSGSTTSTPDSSPSLTTDEDYDDESLPEEDVQEENFKIYSNPLFEFDIEYISSDVNPLFNEELEDIESNDSYVSNLDESVLPVTPLSNANEDECFDPGGKINEINAFLDMDVSTVIEVSYHDSEGDEIFLEYLLKEIASMDSYLLFSSGSEDIIFEPGIPIFSFYSLKP</sequence>
<dbReference type="Proteomes" id="UP001151760">
    <property type="component" value="Unassembled WGS sequence"/>
</dbReference>
<feature type="region of interest" description="Disordered" evidence="1">
    <location>
        <begin position="225"/>
        <end position="259"/>
    </location>
</feature>
<name>A0ABQ5ET40_9ASTR</name>
<reference evidence="2" key="2">
    <citation type="submission" date="2022-01" db="EMBL/GenBank/DDBJ databases">
        <authorList>
            <person name="Yamashiro T."/>
            <person name="Shiraishi A."/>
            <person name="Satake H."/>
            <person name="Nakayama K."/>
        </authorList>
    </citation>
    <scope>NUCLEOTIDE SEQUENCE</scope>
</reference>
<feature type="region of interest" description="Disordered" evidence="1">
    <location>
        <begin position="180"/>
        <end position="208"/>
    </location>
</feature>
<reference evidence="2" key="1">
    <citation type="journal article" date="2022" name="Int. J. Mol. Sci.">
        <title>Draft Genome of Tanacetum Coccineum: Genomic Comparison of Closely Related Tanacetum-Family Plants.</title>
        <authorList>
            <person name="Yamashiro T."/>
            <person name="Shiraishi A."/>
            <person name="Nakayama K."/>
            <person name="Satake H."/>
        </authorList>
    </citation>
    <scope>NUCLEOTIDE SEQUENCE</scope>
</reference>
<keyword evidence="3" id="KW-1185">Reference proteome</keyword>
<feature type="compositionally biased region" description="Basic and acidic residues" evidence="1">
    <location>
        <begin position="199"/>
        <end position="208"/>
    </location>
</feature>
<evidence type="ECO:0008006" key="4">
    <source>
        <dbReference type="Google" id="ProtNLM"/>
    </source>
</evidence>
<feature type="non-terminal residue" evidence="2">
    <location>
        <position position="395"/>
    </location>
</feature>
<protein>
    <recommendedName>
        <fullName evidence="4">Reverse transcriptase domain-containing protein</fullName>
    </recommendedName>
</protein>
<evidence type="ECO:0000313" key="3">
    <source>
        <dbReference type="Proteomes" id="UP001151760"/>
    </source>
</evidence>
<accession>A0ABQ5ET40</accession>
<evidence type="ECO:0000256" key="1">
    <source>
        <dbReference type="SAM" id="MobiDB-lite"/>
    </source>
</evidence>
<gene>
    <name evidence="2" type="ORF">Tco_0988761</name>
</gene>
<proteinExistence type="predicted"/>
<comment type="caution">
    <text evidence="2">The sequence shown here is derived from an EMBL/GenBank/DDBJ whole genome shotgun (WGS) entry which is preliminary data.</text>
</comment>
<organism evidence="2 3">
    <name type="scientific">Tanacetum coccineum</name>
    <dbReference type="NCBI Taxonomy" id="301880"/>
    <lineage>
        <taxon>Eukaryota</taxon>
        <taxon>Viridiplantae</taxon>
        <taxon>Streptophyta</taxon>
        <taxon>Embryophyta</taxon>
        <taxon>Tracheophyta</taxon>
        <taxon>Spermatophyta</taxon>
        <taxon>Magnoliopsida</taxon>
        <taxon>eudicotyledons</taxon>
        <taxon>Gunneridae</taxon>
        <taxon>Pentapetalae</taxon>
        <taxon>asterids</taxon>
        <taxon>campanulids</taxon>
        <taxon>Asterales</taxon>
        <taxon>Asteraceae</taxon>
        <taxon>Asteroideae</taxon>
        <taxon>Anthemideae</taxon>
        <taxon>Anthemidinae</taxon>
        <taxon>Tanacetum</taxon>
    </lineage>
</organism>
<dbReference type="EMBL" id="BQNB010016611">
    <property type="protein sequence ID" value="GJT53707.1"/>
    <property type="molecule type" value="Genomic_DNA"/>
</dbReference>
<evidence type="ECO:0000313" key="2">
    <source>
        <dbReference type="EMBL" id="GJT53707.1"/>
    </source>
</evidence>